<dbReference type="SUPFAM" id="SSF51905">
    <property type="entry name" value="FAD/NAD(P)-binding domain"/>
    <property type="match status" value="1"/>
</dbReference>
<dbReference type="SUPFAM" id="SSF54373">
    <property type="entry name" value="FAD-linked reductases, C-terminal domain"/>
    <property type="match status" value="1"/>
</dbReference>
<dbReference type="Pfam" id="PF01266">
    <property type="entry name" value="DAO"/>
    <property type="match status" value="1"/>
</dbReference>
<dbReference type="InterPro" id="IPR036188">
    <property type="entry name" value="FAD/NAD-bd_sf"/>
</dbReference>
<proteinExistence type="predicted"/>
<organism evidence="4 5">
    <name type="scientific">Saccharibacillus endophyticus</name>
    <dbReference type="NCBI Taxonomy" id="2060666"/>
    <lineage>
        <taxon>Bacteria</taxon>
        <taxon>Bacillati</taxon>
        <taxon>Bacillota</taxon>
        <taxon>Bacilli</taxon>
        <taxon>Bacillales</taxon>
        <taxon>Paenibacillaceae</taxon>
        <taxon>Saccharibacillus</taxon>
    </lineage>
</organism>
<keyword evidence="5" id="KW-1185">Reference proteome</keyword>
<gene>
    <name evidence="4" type="primary">thiO</name>
    <name evidence="4" type="ORF">GCM10007362_43720</name>
</gene>
<evidence type="ECO:0000256" key="2">
    <source>
        <dbReference type="SAM" id="MobiDB-lite"/>
    </source>
</evidence>
<protein>
    <submittedName>
        <fullName evidence="4">Glycine oxidase ThiO</fullName>
    </submittedName>
</protein>
<comment type="caution">
    <text evidence="4">The sequence shown here is derived from an EMBL/GenBank/DDBJ whole genome shotgun (WGS) entry which is preliminary data.</text>
</comment>
<feature type="region of interest" description="Disordered" evidence="2">
    <location>
        <begin position="195"/>
        <end position="227"/>
    </location>
</feature>
<evidence type="ECO:0000259" key="3">
    <source>
        <dbReference type="Pfam" id="PF01266"/>
    </source>
</evidence>
<evidence type="ECO:0000313" key="5">
    <source>
        <dbReference type="Proteomes" id="UP000605427"/>
    </source>
</evidence>
<dbReference type="PROSITE" id="PS51257">
    <property type="entry name" value="PROKAR_LIPOPROTEIN"/>
    <property type="match status" value="1"/>
</dbReference>
<keyword evidence="1" id="KW-0560">Oxidoreductase</keyword>
<feature type="domain" description="FAD dependent oxidoreductase" evidence="3">
    <location>
        <begin position="6"/>
        <end position="392"/>
    </location>
</feature>
<dbReference type="EMBL" id="BMDD01000006">
    <property type="protein sequence ID" value="GGH85694.1"/>
    <property type="molecule type" value="Genomic_DNA"/>
</dbReference>
<dbReference type="InterPro" id="IPR006076">
    <property type="entry name" value="FAD-dep_OxRdtase"/>
</dbReference>
<dbReference type="PANTHER" id="PTHR13847">
    <property type="entry name" value="SARCOSINE DEHYDROGENASE-RELATED"/>
    <property type="match status" value="1"/>
</dbReference>
<evidence type="ECO:0000313" key="4">
    <source>
        <dbReference type="EMBL" id="GGH85694.1"/>
    </source>
</evidence>
<evidence type="ECO:0000256" key="1">
    <source>
        <dbReference type="ARBA" id="ARBA00023002"/>
    </source>
</evidence>
<dbReference type="PANTHER" id="PTHR13847:SF289">
    <property type="entry name" value="GLYCINE OXIDASE"/>
    <property type="match status" value="1"/>
</dbReference>
<dbReference type="Proteomes" id="UP000605427">
    <property type="component" value="Unassembled WGS sequence"/>
</dbReference>
<sequence length="416" mass="45553">MKESFIVLGGGIIGLSCALELRLRGAEVTVLEAGECGGQASGAAAGMLAPYSENPEYPDEFFRLCRESLELYPQWQRRVRELSGMDFEYTECGSLYAAYHEADLLALESRLRWQRKHGSSGEILRGAELFAAEPGLSREVVAALRTPEESHIYAPDFVEALKAACLKAGVVVRERLGELEPTEWERGVEVRGKGGLDAESPAKIARRADSGKDRTLGGVDPAAENGTSRPCEAVFRADRLVICTGAWAGKLSGRLGLRLPVQPIRGQICAYEWGAGEQDHVPVRHMIFGSQGYLVQKANGTLVCGASEDVAGFDSSVTERGIARLLRWNKRVLPALGQAQPFRRWAGLRPATLDGRPLIGRLERAERIIFAAGHYRNGILLSPATAKLVADLAEGRQAEPWQTAFRPERFEKDQNQ</sequence>
<dbReference type="Gene3D" id="3.50.50.60">
    <property type="entry name" value="FAD/NAD(P)-binding domain"/>
    <property type="match status" value="2"/>
</dbReference>
<accession>A0ABQ2A669</accession>
<dbReference type="Gene3D" id="3.30.9.10">
    <property type="entry name" value="D-Amino Acid Oxidase, subunit A, domain 2"/>
    <property type="match status" value="2"/>
</dbReference>
<feature type="compositionally biased region" description="Basic and acidic residues" evidence="2">
    <location>
        <begin position="206"/>
        <end position="215"/>
    </location>
</feature>
<name>A0ABQ2A669_9BACL</name>
<dbReference type="RefSeq" id="WP_172246791.1">
    <property type="nucleotide sequence ID" value="NZ_BMDD01000006.1"/>
</dbReference>
<reference evidence="5" key="1">
    <citation type="journal article" date="2019" name="Int. J. Syst. Evol. Microbiol.">
        <title>The Global Catalogue of Microorganisms (GCM) 10K type strain sequencing project: providing services to taxonomists for standard genome sequencing and annotation.</title>
        <authorList>
            <consortium name="The Broad Institute Genomics Platform"/>
            <consortium name="The Broad Institute Genome Sequencing Center for Infectious Disease"/>
            <person name="Wu L."/>
            <person name="Ma J."/>
        </authorList>
    </citation>
    <scope>NUCLEOTIDE SEQUENCE [LARGE SCALE GENOMIC DNA]</scope>
    <source>
        <strain evidence="5">CCM 8702</strain>
    </source>
</reference>